<dbReference type="SMART" id="SM00207">
    <property type="entry name" value="TNF"/>
    <property type="match status" value="1"/>
</dbReference>
<keyword evidence="6" id="KW-0812">Transmembrane</keyword>
<dbReference type="GO" id="GO:0005615">
    <property type="term" value="C:extracellular space"/>
    <property type="evidence" value="ECO:0007669"/>
    <property type="project" value="UniProtKB-KW"/>
</dbReference>
<proteinExistence type="inferred from homology"/>
<dbReference type="PANTHER" id="PTHR11471">
    <property type="entry name" value="TUMOR NECROSIS FACTOR FAMILY MEMBER"/>
    <property type="match status" value="1"/>
</dbReference>
<dbReference type="Proteomes" id="UP001295444">
    <property type="component" value="Chromosome 09"/>
</dbReference>
<dbReference type="GO" id="GO:0005125">
    <property type="term" value="F:cytokine activity"/>
    <property type="evidence" value="ECO:0007669"/>
    <property type="project" value="UniProtKB-KW"/>
</dbReference>
<dbReference type="GO" id="GO:0043123">
    <property type="term" value="P:positive regulation of canonical NF-kappaB signal transduction"/>
    <property type="evidence" value="ECO:0007669"/>
    <property type="project" value="TreeGrafter"/>
</dbReference>
<dbReference type="PANTHER" id="PTHR11471:SF58">
    <property type="entry name" value="TUMOR NECROSIS FACTOR"/>
    <property type="match status" value="1"/>
</dbReference>
<evidence type="ECO:0000256" key="3">
    <source>
        <dbReference type="ARBA" id="ARBA00022514"/>
    </source>
</evidence>
<dbReference type="Gene3D" id="2.60.120.40">
    <property type="match status" value="1"/>
</dbReference>
<dbReference type="GO" id="GO:0005164">
    <property type="term" value="F:tumor necrosis factor receptor binding"/>
    <property type="evidence" value="ECO:0007669"/>
    <property type="project" value="InterPro"/>
</dbReference>
<dbReference type="SUPFAM" id="SSF49842">
    <property type="entry name" value="TNF-like"/>
    <property type="match status" value="1"/>
</dbReference>
<evidence type="ECO:0000256" key="4">
    <source>
        <dbReference type="ARBA" id="ARBA00023136"/>
    </source>
</evidence>
<dbReference type="AlphaFoldDB" id="A0AAD1SXN4"/>
<sequence length="442" mass="49055">MNNVESQMENGLLVVREIKPKQRFCHWLGICSFVLLLVATVILALLHFEIIPRPAKKNEFEMPEFVGIKTFLDSVPQEAEAQTRVANKLAAHLTGVRSKNEISWKGESQNSFLENEMKLKNNALVIPKDGLYFVYTQVIFTGLSCVDTNAIQLTHKVNKYSDSEGDASPILTSTKTACELPYNQSSFCDQATAPSQLHYNRSSFSDHTTAPSQLPYNQSSFSDQATAPSQLNYNQSSFSDQATAPSQLPYNQSSFSDQATALTTNQASVIRPPPHPSSLTTNQASVIKPPPHPSSLTTNQASVIRPPPHPSSITTNQASVIRPPPHPSSLTANQASVIRILLPQIHSSLRVSFFLGESKLFAIRLIPENGLWIIFLLSYSTLLYHINPNFLLLFSVLNSFMPFSILQPHVSVSLCIPPSLTTFLQELFDNHLLYPVSRVHQK</sequence>
<feature type="domain" description="THD" evidence="7">
    <location>
        <begin position="89"/>
        <end position="226"/>
    </location>
</feature>
<dbReference type="EMBL" id="OW240920">
    <property type="protein sequence ID" value="CAH2314390.1"/>
    <property type="molecule type" value="Genomic_DNA"/>
</dbReference>
<evidence type="ECO:0000256" key="1">
    <source>
        <dbReference type="ARBA" id="ARBA00004370"/>
    </source>
</evidence>
<feature type="region of interest" description="Disordered" evidence="5">
    <location>
        <begin position="271"/>
        <end position="315"/>
    </location>
</feature>
<keyword evidence="3" id="KW-0202">Cytokine</keyword>
<keyword evidence="4 6" id="KW-0472">Membrane</keyword>
<dbReference type="PRINTS" id="PR01236">
    <property type="entry name" value="TNFBETA"/>
</dbReference>
<dbReference type="PROSITE" id="PS50049">
    <property type="entry name" value="THD_2"/>
    <property type="match status" value="1"/>
</dbReference>
<feature type="region of interest" description="Disordered" evidence="5">
    <location>
        <begin position="202"/>
        <end position="226"/>
    </location>
</feature>
<gene>
    <name evidence="8" type="ORF">PECUL_23A016869</name>
</gene>
<accession>A0AAD1SXN4</accession>
<organism evidence="8 9">
    <name type="scientific">Pelobates cultripes</name>
    <name type="common">Western spadefoot toad</name>
    <dbReference type="NCBI Taxonomy" id="61616"/>
    <lineage>
        <taxon>Eukaryota</taxon>
        <taxon>Metazoa</taxon>
        <taxon>Chordata</taxon>
        <taxon>Craniata</taxon>
        <taxon>Vertebrata</taxon>
        <taxon>Euteleostomi</taxon>
        <taxon>Amphibia</taxon>
        <taxon>Batrachia</taxon>
        <taxon>Anura</taxon>
        <taxon>Pelobatoidea</taxon>
        <taxon>Pelobatidae</taxon>
        <taxon>Pelobates</taxon>
    </lineage>
</organism>
<dbReference type="InterPro" id="IPR002960">
    <property type="entry name" value="TNF_beta"/>
</dbReference>
<dbReference type="Pfam" id="PF00229">
    <property type="entry name" value="TNF"/>
    <property type="match status" value="1"/>
</dbReference>
<protein>
    <submittedName>
        <fullName evidence="8">Tumor necrosis factor</fullName>
    </submittedName>
</protein>
<evidence type="ECO:0000256" key="5">
    <source>
        <dbReference type="SAM" id="MobiDB-lite"/>
    </source>
</evidence>
<evidence type="ECO:0000313" key="9">
    <source>
        <dbReference type="Proteomes" id="UP001295444"/>
    </source>
</evidence>
<comment type="subcellular location">
    <subcellularLocation>
        <location evidence="1">Membrane</location>
    </subcellularLocation>
</comment>
<evidence type="ECO:0000256" key="6">
    <source>
        <dbReference type="SAM" id="Phobius"/>
    </source>
</evidence>
<name>A0AAD1SXN4_PELCU</name>
<dbReference type="GO" id="GO:2001238">
    <property type="term" value="P:positive regulation of extrinsic apoptotic signaling pathway"/>
    <property type="evidence" value="ECO:0007669"/>
    <property type="project" value="TreeGrafter"/>
</dbReference>
<dbReference type="InterPro" id="IPR021184">
    <property type="entry name" value="TNF_CS"/>
</dbReference>
<evidence type="ECO:0000313" key="8">
    <source>
        <dbReference type="EMBL" id="CAH2314390.1"/>
    </source>
</evidence>
<dbReference type="GO" id="GO:0006955">
    <property type="term" value="P:immune response"/>
    <property type="evidence" value="ECO:0007669"/>
    <property type="project" value="InterPro"/>
</dbReference>
<reference evidence="8" key="1">
    <citation type="submission" date="2022-03" db="EMBL/GenBank/DDBJ databases">
        <authorList>
            <person name="Alioto T."/>
            <person name="Alioto T."/>
            <person name="Gomez Garrido J."/>
        </authorList>
    </citation>
    <scope>NUCLEOTIDE SEQUENCE</scope>
</reference>
<feature type="transmembrane region" description="Helical" evidence="6">
    <location>
        <begin position="24"/>
        <end position="48"/>
    </location>
</feature>
<dbReference type="GO" id="GO:0016020">
    <property type="term" value="C:membrane"/>
    <property type="evidence" value="ECO:0007669"/>
    <property type="project" value="UniProtKB-SubCell"/>
</dbReference>
<dbReference type="InterPro" id="IPR008983">
    <property type="entry name" value="Tumour_necrosis_fac-like_dom"/>
</dbReference>
<comment type="similarity">
    <text evidence="2">Belongs to the tumor necrosis factor family.</text>
</comment>
<keyword evidence="6" id="KW-1133">Transmembrane helix</keyword>
<evidence type="ECO:0000256" key="2">
    <source>
        <dbReference type="ARBA" id="ARBA00008670"/>
    </source>
</evidence>
<dbReference type="InterPro" id="IPR006052">
    <property type="entry name" value="TNF_dom"/>
</dbReference>
<dbReference type="PROSITE" id="PS00251">
    <property type="entry name" value="THD_1"/>
    <property type="match status" value="1"/>
</dbReference>
<evidence type="ECO:0000259" key="7">
    <source>
        <dbReference type="PROSITE" id="PS50049"/>
    </source>
</evidence>
<keyword evidence="9" id="KW-1185">Reference proteome</keyword>